<feature type="signal peptide" evidence="2">
    <location>
        <begin position="1"/>
        <end position="19"/>
    </location>
</feature>
<evidence type="ECO:0000259" key="3">
    <source>
        <dbReference type="PROSITE" id="PS50041"/>
    </source>
</evidence>
<dbReference type="Gene3D" id="3.10.100.10">
    <property type="entry name" value="Mannose-Binding Protein A, subunit A"/>
    <property type="match status" value="1"/>
</dbReference>
<dbReference type="SMART" id="SM00034">
    <property type="entry name" value="CLECT"/>
    <property type="match status" value="1"/>
</dbReference>
<dbReference type="InterPro" id="IPR002353">
    <property type="entry name" value="AntifreezeII"/>
</dbReference>
<dbReference type="AlphaFoldDB" id="A0A3B4G177"/>
<dbReference type="InterPro" id="IPR016186">
    <property type="entry name" value="C-type_lectin-like/link_sf"/>
</dbReference>
<sequence length="164" mass="19123">MKKLTACAIFCAIIALTMAATLHLLPAKSRVVKRSTDCPRGWIWISGRCFRYVPALMNWANAEINCLYMGANLASVHSSWEYREIQRLTAPYGYTEAWLGGTDAPNEGVWLWTDGSRFNYRRWCSWEPNNMFFQHCLQMNYRGSKCWDDLWCNYHRPSVCTMEV</sequence>
<dbReference type="InterPro" id="IPR050111">
    <property type="entry name" value="C-type_lectin/snaclec_domain"/>
</dbReference>
<dbReference type="InterPro" id="IPR016187">
    <property type="entry name" value="CTDL_fold"/>
</dbReference>
<proteinExistence type="predicted"/>
<organism evidence="4">
    <name type="scientific">Pundamilia nyererei</name>
    <dbReference type="NCBI Taxonomy" id="303518"/>
    <lineage>
        <taxon>Eukaryota</taxon>
        <taxon>Metazoa</taxon>
        <taxon>Chordata</taxon>
        <taxon>Craniata</taxon>
        <taxon>Vertebrata</taxon>
        <taxon>Euteleostomi</taxon>
        <taxon>Actinopterygii</taxon>
        <taxon>Neopterygii</taxon>
        <taxon>Teleostei</taxon>
        <taxon>Neoteleostei</taxon>
        <taxon>Acanthomorphata</taxon>
        <taxon>Ovalentaria</taxon>
        <taxon>Cichlomorphae</taxon>
        <taxon>Cichliformes</taxon>
        <taxon>Cichlidae</taxon>
        <taxon>African cichlids</taxon>
        <taxon>Pseudocrenilabrinae</taxon>
        <taxon>Haplochromini</taxon>
        <taxon>Pundamilia</taxon>
    </lineage>
</organism>
<keyword evidence="2" id="KW-0732">Signal</keyword>
<keyword evidence="1" id="KW-1015">Disulfide bond</keyword>
<feature type="domain" description="C-type lectin" evidence="3">
    <location>
        <begin position="45"/>
        <end position="161"/>
    </location>
</feature>
<evidence type="ECO:0000256" key="1">
    <source>
        <dbReference type="ARBA" id="ARBA00023157"/>
    </source>
</evidence>
<protein>
    <recommendedName>
        <fullName evidence="3">C-type lectin domain-containing protein</fullName>
    </recommendedName>
</protein>
<dbReference type="InterPro" id="IPR001304">
    <property type="entry name" value="C-type_lectin-like"/>
</dbReference>
<dbReference type="Ensembl" id="ENSPNYT00000017049.1">
    <property type="protein sequence ID" value="ENSPNYP00000016635.1"/>
    <property type="gene ID" value="ENSPNYG00000012580.1"/>
</dbReference>
<dbReference type="PRINTS" id="PR00356">
    <property type="entry name" value="ANTIFREEZEII"/>
</dbReference>
<dbReference type="GeneTree" id="ENSGT00940000164599"/>
<feature type="chain" id="PRO_5017274817" description="C-type lectin domain-containing protein" evidence="2">
    <location>
        <begin position="20"/>
        <end position="164"/>
    </location>
</feature>
<dbReference type="PROSITE" id="PS50041">
    <property type="entry name" value="C_TYPE_LECTIN_2"/>
    <property type="match status" value="1"/>
</dbReference>
<dbReference type="CDD" id="cd00037">
    <property type="entry name" value="CLECT"/>
    <property type="match status" value="1"/>
</dbReference>
<dbReference type="Pfam" id="PF00059">
    <property type="entry name" value="Lectin_C"/>
    <property type="match status" value="1"/>
</dbReference>
<dbReference type="InterPro" id="IPR018378">
    <property type="entry name" value="C-type_lectin_CS"/>
</dbReference>
<evidence type="ECO:0000313" key="4">
    <source>
        <dbReference type="Ensembl" id="ENSPNYP00000016635.1"/>
    </source>
</evidence>
<dbReference type="PANTHER" id="PTHR22803">
    <property type="entry name" value="MANNOSE, PHOSPHOLIPASE, LECTIN RECEPTOR RELATED"/>
    <property type="match status" value="1"/>
</dbReference>
<evidence type="ECO:0000256" key="2">
    <source>
        <dbReference type="SAM" id="SignalP"/>
    </source>
</evidence>
<name>A0A3B4G177_9CICH</name>
<dbReference type="STRING" id="303518.ENSPNYP00000016635"/>
<dbReference type="PROSITE" id="PS00615">
    <property type="entry name" value="C_TYPE_LECTIN_1"/>
    <property type="match status" value="1"/>
</dbReference>
<dbReference type="SUPFAM" id="SSF56436">
    <property type="entry name" value="C-type lectin-like"/>
    <property type="match status" value="1"/>
</dbReference>
<accession>A0A3B4G177</accession>
<reference evidence="4" key="1">
    <citation type="submission" date="2023-09" db="UniProtKB">
        <authorList>
            <consortium name="Ensembl"/>
        </authorList>
    </citation>
    <scope>IDENTIFICATION</scope>
</reference>